<dbReference type="AlphaFoldDB" id="A0A1Q8CSD6"/>
<comment type="caution">
    <text evidence="7">The sequence shown here is derived from an EMBL/GenBank/DDBJ whole genome shotgun (WGS) entry which is preliminary data.</text>
</comment>
<evidence type="ECO:0000256" key="1">
    <source>
        <dbReference type="ARBA" id="ARBA00010617"/>
    </source>
</evidence>
<keyword evidence="8" id="KW-1185">Reference proteome</keyword>
<name>A0A1Q8CSD6_9PSEU</name>
<dbReference type="FunFam" id="1.10.630.10:FF:000018">
    <property type="entry name" value="Cytochrome P450 monooxygenase"/>
    <property type="match status" value="1"/>
</dbReference>
<dbReference type="GO" id="GO:0005506">
    <property type="term" value="F:iron ion binding"/>
    <property type="evidence" value="ECO:0007669"/>
    <property type="project" value="InterPro"/>
</dbReference>
<dbReference type="GO" id="GO:0016705">
    <property type="term" value="F:oxidoreductase activity, acting on paired donors, with incorporation or reduction of molecular oxygen"/>
    <property type="evidence" value="ECO:0007669"/>
    <property type="project" value="InterPro"/>
</dbReference>
<evidence type="ECO:0000256" key="2">
    <source>
        <dbReference type="ARBA" id="ARBA00022617"/>
    </source>
</evidence>
<dbReference type="InterPro" id="IPR036396">
    <property type="entry name" value="Cyt_P450_sf"/>
</dbReference>
<gene>
    <name evidence="7" type="ORF">BU204_12320</name>
</gene>
<evidence type="ECO:0000256" key="3">
    <source>
        <dbReference type="ARBA" id="ARBA00022723"/>
    </source>
</evidence>
<evidence type="ECO:0008006" key="9">
    <source>
        <dbReference type="Google" id="ProtNLM"/>
    </source>
</evidence>
<dbReference type="EMBL" id="MSIE01000019">
    <property type="protein sequence ID" value="OLF17268.1"/>
    <property type="molecule type" value="Genomic_DNA"/>
</dbReference>
<keyword evidence="4" id="KW-0560">Oxidoreductase</keyword>
<evidence type="ECO:0000256" key="5">
    <source>
        <dbReference type="ARBA" id="ARBA00023004"/>
    </source>
</evidence>
<protein>
    <recommendedName>
        <fullName evidence="9">Cytochrome</fullName>
    </recommendedName>
</protein>
<dbReference type="PANTHER" id="PTHR46696:SF6">
    <property type="entry name" value="P450, PUTATIVE (EUROFUNG)-RELATED"/>
    <property type="match status" value="1"/>
</dbReference>
<organism evidence="7 8">
    <name type="scientific">Actinophytocola xanthii</name>
    <dbReference type="NCBI Taxonomy" id="1912961"/>
    <lineage>
        <taxon>Bacteria</taxon>
        <taxon>Bacillati</taxon>
        <taxon>Actinomycetota</taxon>
        <taxon>Actinomycetes</taxon>
        <taxon>Pseudonocardiales</taxon>
        <taxon>Pseudonocardiaceae</taxon>
    </lineage>
</organism>
<dbReference type="GO" id="GO:0020037">
    <property type="term" value="F:heme binding"/>
    <property type="evidence" value="ECO:0007669"/>
    <property type="project" value="InterPro"/>
</dbReference>
<proteinExistence type="inferred from homology"/>
<comment type="similarity">
    <text evidence="1">Belongs to the cytochrome P450 family.</text>
</comment>
<evidence type="ECO:0000256" key="6">
    <source>
        <dbReference type="ARBA" id="ARBA00023033"/>
    </source>
</evidence>
<dbReference type="Proteomes" id="UP000185596">
    <property type="component" value="Unassembled WGS sequence"/>
</dbReference>
<dbReference type="SUPFAM" id="SSF48264">
    <property type="entry name" value="Cytochrome P450"/>
    <property type="match status" value="1"/>
</dbReference>
<dbReference type="STRING" id="1912961.BU204_12320"/>
<evidence type="ECO:0000313" key="7">
    <source>
        <dbReference type="EMBL" id="OLF17268.1"/>
    </source>
</evidence>
<keyword evidence="3" id="KW-0479">Metal-binding</keyword>
<dbReference type="InterPro" id="IPR002397">
    <property type="entry name" value="Cyt_P450_B"/>
</dbReference>
<accession>A0A1Q8CSD6</accession>
<reference evidence="7 8" key="1">
    <citation type="submission" date="2016-12" db="EMBL/GenBank/DDBJ databases">
        <title>The draft genome sequence of Actinophytocola sp. 11-183.</title>
        <authorList>
            <person name="Wang W."/>
            <person name="Yuan L."/>
        </authorList>
    </citation>
    <scope>NUCLEOTIDE SEQUENCE [LARGE SCALE GENOMIC DNA]</scope>
    <source>
        <strain evidence="7 8">11-183</strain>
    </source>
</reference>
<dbReference type="PRINTS" id="PR00359">
    <property type="entry name" value="BP450"/>
</dbReference>
<dbReference type="GO" id="GO:0004497">
    <property type="term" value="F:monooxygenase activity"/>
    <property type="evidence" value="ECO:0007669"/>
    <property type="project" value="UniProtKB-KW"/>
</dbReference>
<evidence type="ECO:0000256" key="4">
    <source>
        <dbReference type="ARBA" id="ARBA00023002"/>
    </source>
</evidence>
<dbReference type="InterPro" id="IPR001128">
    <property type="entry name" value="Cyt_P450"/>
</dbReference>
<keyword evidence="2" id="KW-0349">Heme</keyword>
<keyword evidence="5" id="KW-0408">Iron</keyword>
<dbReference type="Gene3D" id="1.10.630.10">
    <property type="entry name" value="Cytochrome P450"/>
    <property type="match status" value="1"/>
</dbReference>
<evidence type="ECO:0000313" key="8">
    <source>
        <dbReference type="Proteomes" id="UP000185596"/>
    </source>
</evidence>
<keyword evidence="6" id="KW-0503">Monooxygenase</keyword>
<dbReference type="PANTHER" id="PTHR46696">
    <property type="entry name" value="P450, PUTATIVE (EUROFUNG)-RELATED"/>
    <property type="match status" value="1"/>
</dbReference>
<sequence length="370" mass="41182">MLAEKPIWRVRTATGDEAWLVLGHKEIRDLLRDPRLGRTHPNPAEAPRLADNPIFEMIASGAGGGDPREVHAGMRALLVPYFSRKRMAALRPRVESIVDAAIDDMLARTPPVDLWSEFTLPVPLRVLGELVGVPEDERDYMAELLDRMHETGEGSSPEDKMEILGYLTKLAARKREHPGEDLITVIAEGLDDWIVASVVCLLLFAGYEGVSTHIANGITRILTRSDLRSAVDSDPAVMETAVEEMLRTANVGGGWQPHYALEDIEIQGITIRAGELVLPDFAMGNHDPRQFDDPITVDFRRSPNQHLTFAHGPWHCIGAPLVRLELNVIFSRLLSRIPTLRLATDLDDLLNPDTIKHRLSGTIDRLPVAW</sequence>
<dbReference type="Pfam" id="PF00067">
    <property type="entry name" value="p450"/>
    <property type="match status" value="1"/>
</dbReference>